<organism evidence="1 2">
    <name type="scientific">Citrus clementina</name>
    <name type="common">Clementine</name>
    <name type="synonym">Citrus deliciosa x Citrus sinensis</name>
    <dbReference type="NCBI Taxonomy" id="85681"/>
    <lineage>
        <taxon>Eukaryota</taxon>
        <taxon>Viridiplantae</taxon>
        <taxon>Streptophyta</taxon>
        <taxon>Embryophyta</taxon>
        <taxon>Tracheophyta</taxon>
        <taxon>Spermatophyta</taxon>
        <taxon>Magnoliopsida</taxon>
        <taxon>eudicotyledons</taxon>
        <taxon>Gunneridae</taxon>
        <taxon>Pentapetalae</taxon>
        <taxon>rosids</taxon>
        <taxon>malvids</taxon>
        <taxon>Sapindales</taxon>
        <taxon>Rutaceae</taxon>
        <taxon>Aurantioideae</taxon>
        <taxon>Citrus</taxon>
    </lineage>
</organism>
<protein>
    <submittedName>
        <fullName evidence="1">Uncharacterized protein</fullName>
    </submittedName>
</protein>
<gene>
    <name evidence="1" type="ORF">CICLE_v10013301mg</name>
</gene>
<dbReference type="Gramene" id="ESR42329">
    <property type="protein sequence ID" value="ESR42329"/>
    <property type="gene ID" value="CICLE_v10013301mg"/>
</dbReference>
<dbReference type="KEGG" id="cic:CICLE_v10013301mg"/>
<keyword evidence="2" id="KW-1185">Reference proteome</keyword>
<evidence type="ECO:0000313" key="1">
    <source>
        <dbReference type="EMBL" id="ESR42329.1"/>
    </source>
</evidence>
<accession>V4US08</accession>
<dbReference type="OrthoDB" id="10072024at2759"/>
<reference evidence="1 2" key="1">
    <citation type="submission" date="2013-10" db="EMBL/GenBank/DDBJ databases">
        <authorList>
            <consortium name="International Citrus Genome Consortium"/>
            <person name="Jenkins J."/>
            <person name="Schmutz J."/>
            <person name="Prochnik S."/>
            <person name="Rokhsar D."/>
            <person name="Gmitter F."/>
            <person name="Ollitrault P."/>
            <person name="Machado M."/>
            <person name="Talon M."/>
            <person name="Wincker P."/>
            <person name="Jaillon O."/>
            <person name="Morgante M."/>
        </authorList>
    </citation>
    <scope>NUCLEOTIDE SEQUENCE</scope>
    <source>
        <strain evidence="2">cv. Clemenules</strain>
    </source>
</reference>
<evidence type="ECO:0000313" key="2">
    <source>
        <dbReference type="Proteomes" id="UP000030687"/>
    </source>
</evidence>
<dbReference type="Proteomes" id="UP000030687">
    <property type="component" value="Unassembled WGS sequence"/>
</dbReference>
<name>V4US08_CITCL</name>
<sequence>MDGDCFINCWNDHKPGLVRFFKLFVFYRIMWKEGLMNHKKRKWRKLAVQLEEGAERLKVHS</sequence>
<proteinExistence type="predicted"/>
<dbReference type="AlphaFoldDB" id="V4US08"/>
<dbReference type="EMBL" id="KI536861">
    <property type="protein sequence ID" value="ESR42329.1"/>
    <property type="molecule type" value="Genomic_DNA"/>
</dbReference>
<dbReference type="InParanoid" id="V4US08"/>